<dbReference type="EMBL" id="OX451738">
    <property type="protein sequence ID" value="CAI8602330.1"/>
    <property type="molecule type" value="Genomic_DNA"/>
</dbReference>
<dbReference type="Proteomes" id="UP001157006">
    <property type="component" value="Chromosome 3"/>
</dbReference>
<protein>
    <submittedName>
        <fullName evidence="2">Uncharacterized protein</fullName>
    </submittedName>
</protein>
<reference evidence="2 3" key="1">
    <citation type="submission" date="2023-01" db="EMBL/GenBank/DDBJ databases">
        <authorList>
            <person name="Kreplak J."/>
        </authorList>
    </citation>
    <scope>NUCLEOTIDE SEQUENCE [LARGE SCALE GENOMIC DNA]</scope>
</reference>
<keyword evidence="3" id="KW-1185">Reference proteome</keyword>
<dbReference type="Gene3D" id="3.30.530.20">
    <property type="match status" value="1"/>
</dbReference>
<dbReference type="SUPFAM" id="SSF55961">
    <property type="entry name" value="Bet v1-like"/>
    <property type="match status" value="1"/>
</dbReference>
<evidence type="ECO:0000313" key="3">
    <source>
        <dbReference type="Proteomes" id="UP001157006"/>
    </source>
</evidence>
<accession>A0AAV0ZV68</accession>
<proteinExistence type="predicted"/>
<dbReference type="PANTHER" id="PTHR34560">
    <property type="entry name" value="POLYKETIDE CYCLASE/DEHYDRASE/LIPID TRANSPORT SUPERFAMILY PROTEIN"/>
    <property type="match status" value="1"/>
</dbReference>
<evidence type="ECO:0000313" key="2">
    <source>
        <dbReference type="EMBL" id="CAI8602330.1"/>
    </source>
</evidence>
<dbReference type="PANTHER" id="PTHR34560:SF8">
    <property type="entry name" value="START-LIKE DOMAIN-CONTAINING PROTEIN-RELATED"/>
    <property type="match status" value="1"/>
</dbReference>
<feature type="compositionally biased region" description="Polar residues" evidence="1">
    <location>
        <begin position="508"/>
        <end position="517"/>
    </location>
</feature>
<organism evidence="2 3">
    <name type="scientific">Vicia faba</name>
    <name type="common">Broad bean</name>
    <name type="synonym">Faba vulgaris</name>
    <dbReference type="NCBI Taxonomy" id="3906"/>
    <lineage>
        <taxon>Eukaryota</taxon>
        <taxon>Viridiplantae</taxon>
        <taxon>Streptophyta</taxon>
        <taxon>Embryophyta</taxon>
        <taxon>Tracheophyta</taxon>
        <taxon>Spermatophyta</taxon>
        <taxon>Magnoliopsida</taxon>
        <taxon>eudicotyledons</taxon>
        <taxon>Gunneridae</taxon>
        <taxon>Pentapetalae</taxon>
        <taxon>rosids</taxon>
        <taxon>fabids</taxon>
        <taxon>Fabales</taxon>
        <taxon>Fabaceae</taxon>
        <taxon>Papilionoideae</taxon>
        <taxon>50 kb inversion clade</taxon>
        <taxon>NPAAA clade</taxon>
        <taxon>Hologalegina</taxon>
        <taxon>IRL clade</taxon>
        <taxon>Fabeae</taxon>
        <taxon>Vicia</taxon>
    </lineage>
</organism>
<feature type="region of interest" description="Disordered" evidence="1">
    <location>
        <begin position="490"/>
        <end position="523"/>
    </location>
</feature>
<gene>
    <name evidence="2" type="ORF">VFH_III035320</name>
</gene>
<sequence length="535" mass="60411">MEKKRKIVQYRERLDRTLALPDLTNVEMLKNLVKSQLIPLSEQEDEGYKEKLIEHKTAGISNFLDMLRSASADHGRSNTSHNDWKLKQDSDEFRVMYRQGLEGTPFHTMLVEGFVDGPVDVCLCISWQTTLYKKWWPQSTIPTFKILSCECLEQAQIGEQISLVRMKVSWPLSMREAVVHYYLFEYFQEDLVVVLTNSVPDSSVAGTLYGFNEEAIPEAKDVVRVDLVGGFALQKCTSERSYFRTIANMDVKVDFVPPSLINFISRQLIGNGFRLYQKVVASVMSQDKEEFSKALGDPLYARIREALYSASSGELPQVARIHPAEDLVESKKGEVKDANNVVSSATNATVLQNSKTIGEIVELGKEEIVQSAENDVKVNDIPNDRVSGVVQKGKRSVYIRSEVEQALETLDKAISMVREYRLRSPIATSSFANEESPCMKKYGRVDSFSIKTVKPCDNNEVSVGSYSLENGAILDQATRRNKQLNADLVQDISSDDKAKSRRKKKSNAVVNQGMSSNKPKKLSRHRRYLCCSFPH</sequence>
<evidence type="ECO:0000256" key="1">
    <source>
        <dbReference type="SAM" id="MobiDB-lite"/>
    </source>
</evidence>
<name>A0AAV0ZV68_VICFA</name>
<dbReference type="AlphaFoldDB" id="A0AAV0ZV68"/>
<dbReference type="InterPro" id="IPR023393">
    <property type="entry name" value="START-like_dom_sf"/>
</dbReference>